<dbReference type="RefSeq" id="XP_047755957.1">
    <property type="nucleotide sequence ID" value="XM_047900086.1"/>
</dbReference>
<dbReference type="OrthoDB" id="2590011at2759"/>
<feature type="compositionally biased region" description="Low complexity" evidence="3">
    <location>
        <begin position="144"/>
        <end position="164"/>
    </location>
</feature>
<dbReference type="AlphaFoldDB" id="A0A9Q8L6A7"/>
<dbReference type="InterPro" id="IPR050936">
    <property type="entry name" value="AP-1-like"/>
</dbReference>
<dbReference type="GO" id="GO:0001228">
    <property type="term" value="F:DNA-binding transcription activator activity, RNA polymerase II-specific"/>
    <property type="evidence" value="ECO:0007669"/>
    <property type="project" value="TreeGrafter"/>
</dbReference>
<dbReference type="Proteomes" id="UP000756132">
    <property type="component" value="Chromosome 1"/>
</dbReference>
<evidence type="ECO:0000256" key="3">
    <source>
        <dbReference type="SAM" id="MobiDB-lite"/>
    </source>
</evidence>
<evidence type="ECO:0000313" key="5">
    <source>
        <dbReference type="Proteomes" id="UP000756132"/>
    </source>
</evidence>
<dbReference type="CDD" id="cd14688">
    <property type="entry name" value="bZIP_YAP"/>
    <property type="match status" value="1"/>
</dbReference>
<dbReference type="PANTHER" id="PTHR40621">
    <property type="entry name" value="TRANSCRIPTION FACTOR KAPC-RELATED"/>
    <property type="match status" value="1"/>
</dbReference>
<reference evidence="4" key="2">
    <citation type="journal article" date="2022" name="Microb. Genom.">
        <title>A chromosome-scale genome assembly of the tomato pathogen Cladosporium fulvum reveals a compartmentalized genome architecture and the presence of a dispensable chromosome.</title>
        <authorList>
            <person name="Zaccaron A.Z."/>
            <person name="Chen L.H."/>
            <person name="Samaras A."/>
            <person name="Stergiopoulos I."/>
        </authorList>
    </citation>
    <scope>NUCLEOTIDE SEQUENCE</scope>
    <source>
        <strain evidence="4">Race5_Kim</strain>
    </source>
</reference>
<name>A0A9Q8L6A7_PASFU</name>
<gene>
    <name evidence="4" type="ORF">CLAFUR5_00938</name>
</gene>
<dbReference type="Gene3D" id="1.20.5.170">
    <property type="match status" value="1"/>
</dbReference>
<dbReference type="GO" id="GO:0090575">
    <property type="term" value="C:RNA polymerase II transcription regulator complex"/>
    <property type="evidence" value="ECO:0007669"/>
    <property type="project" value="TreeGrafter"/>
</dbReference>
<feature type="region of interest" description="Disordered" evidence="3">
    <location>
        <begin position="1"/>
        <end position="81"/>
    </location>
</feature>
<dbReference type="PANTHER" id="PTHR40621:SF6">
    <property type="entry name" value="AP-1-LIKE TRANSCRIPTION FACTOR YAP1-RELATED"/>
    <property type="match status" value="1"/>
</dbReference>
<feature type="compositionally biased region" description="Basic and acidic residues" evidence="3">
    <location>
        <begin position="41"/>
        <end position="72"/>
    </location>
</feature>
<organism evidence="4 5">
    <name type="scientific">Passalora fulva</name>
    <name type="common">Tomato leaf mold</name>
    <name type="synonym">Cladosporium fulvum</name>
    <dbReference type="NCBI Taxonomy" id="5499"/>
    <lineage>
        <taxon>Eukaryota</taxon>
        <taxon>Fungi</taxon>
        <taxon>Dikarya</taxon>
        <taxon>Ascomycota</taxon>
        <taxon>Pezizomycotina</taxon>
        <taxon>Dothideomycetes</taxon>
        <taxon>Dothideomycetidae</taxon>
        <taxon>Mycosphaerellales</taxon>
        <taxon>Mycosphaerellaceae</taxon>
        <taxon>Fulvia</taxon>
    </lineage>
</organism>
<dbReference type="KEGG" id="ffu:CLAFUR5_00938"/>
<protein>
    <recommendedName>
        <fullName evidence="6">BZIP domain-containing protein</fullName>
    </recommendedName>
</protein>
<dbReference type="SUPFAM" id="SSF57959">
    <property type="entry name" value="Leucine zipper domain"/>
    <property type="match status" value="1"/>
</dbReference>
<sequence>MMSVPTNSRLPVMMAYHPGPSSASSDKASPLSNLNFFKNLNPEKKQTKDGQPPKRRGPKPDSKPALTRRQELNRQAQRTHRERKELYIKALEQEVLRLKEVFAETNREKNEVLAENRRLKELLAQHGISYDFGTSPIKFSRENSGYGPSSSGSISGSYQIGSDSTGFSPPPPAMSAHAQNMAAVQANQMRSMAQMPSNRLDYDSIGIDFVLTQPPDKMPWLERPCMDHMQYLMVRSHNQEGQTIHHPMENSDDSEHEHMSGHALMQTAPPYSHLKQKPAEIYPHQMPVGIDNGTLTKLMQLSSRLPLDREGEITPVMAWSMIFGHERVAQLEARDIELVKRNLAAKVRCYGFGAVLEEFEVHDALDTLFAEKDGTAVPALGQAMAAQQINP</sequence>
<evidence type="ECO:0000313" key="4">
    <source>
        <dbReference type="EMBL" id="UJO11591.1"/>
    </source>
</evidence>
<evidence type="ECO:0008006" key="6">
    <source>
        <dbReference type="Google" id="ProtNLM"/>
    </source>
</evidence>
<comment type="subcellular location">
    <subcellularLocation>
        <location evidence="1">Nucleus</location>
    </subcellularLocation>
</comment>
<reference evidence="4" key="1">
    <citation type="submission" date="2021-12" db="EMBL/GenBank/DDBJ databases">
        <authorList>
            <person name="Zaccaron A."/>
            <person name="Stergiopoulos I."/>
        </authorList>
    </citation>
    <scope>NUCLEOTIDE SEQUENCE</scope>
    <source>
        <strain evidence="4">Race5_Kim</strain>
    </source>
</reference>
<keyword evidence="5" id="KW-1185">Reference proteome</keyword>
<feature type="region of interest" description="Disordered" evidence="3">
    <location>
        <begin position="143"/>
        <end position="166"/>
    </location>
</feature>
<dbReference type="InterPro" id="IPR046347">
    <property type="entry name" value="bZIP_sf"/>
</dbReference>
<proteinExistence type="predicted"/>
<evidence type="ECO:0000256" key="1">
    <source>
        <dbReference type="ARBA" id="ARBA00004123"/>
    </source>
</evidence>
<dbReference type="EMBL" id="CP090163">
    <property type="protein sequence ID" value="UJO11591.1"/>
    <property type="molecule type" value="Genomic_DNA"/>
</dbReference>
<dbReference type="GeneID" id="71980816"/>
<keyword evidence="2" id="KW-0539">Nucleus</keyword>
<accession>A0A9Q8L6A7</accession>
<feature type="compositionally biased region" description="Low complexity" evidence="3">
    <location>
        <begin position="20"/>
        <end position="32"/>
    </location>
</feature>
<evidence type="ECO:0000256" key="2">
    <source>
        <dbReference type="ARBA" id="ARBA00023242"/>
    </source>
</evidence>
<dbReference type="GO" id="GO:0000976">
    <property type="term" value="F:transcription cis-regulatory region binding"/>
    <property type="evidence" value="ECO:0007669"/>
    <property type="project" value="InterPro"/>
</dbReference>